<organism evidence="8 9">
    <name type="scientific">Ash yellows phytoplasma</name>
    <dbReference type="NCBI Taxonomy" id="35780"/>
    <lineage>
        <taxon>Bacteria</taxon>
        <taxon>Bacillati</taxon>
        <taxon>Mycoplasmatota</taxon>
        <taxon>Mollicutes</taxon>
        <taxon>Acholeplasmatales</taxon>
        <taxon>Acholeplasmataceae</taxon>
        <taxon>Candidatus Phytoplasma</taxon>
        <taxon>16SrVII (Ash yellows group)</taxon>
    </lineage>
</organism>
<gene>
    <name evidence="8" type="ORF">AshY1_05360</name>
</gene>
<dbReference type="Pfam" id="PF01966">
    <property type="entry name" value="HD"/>
    <property type="match status" value="1"/>
</dbReference>
<reference evidence="8" key="1">
    <citation type="submission" date="2024-03" db="EMBL/GenBank/DDBJ databases">
        <title>The Complete Genome of 'Candidatus Phytoplasma fraxini' AshY1 from the Ash Yellows Group.</title>
        <authorList>
            <person name="Boehm J.W."/>
            <person name="Huettel B."/>
            <person name="Schneider B."/>
            <person name="Kube M."/>
        </authorList>
    </citation>
    <scope>NUCLEOTIDE SEQUENCE [LARGE SCALE GENOMIC DNA]</scope>
    <source>
        <strain evidence="8">AshY1</strain>
    </source>
</reference>
<keyword evidence="5" id="KW-0408">Iron</keyword>
<evidence type="ECO:0000256" key="2">
    <source>
        <dbReference type="ARBA" id="ARBA00022723"/>
    </source>
</evidence>
<dbReference type="InterPro" id="IPR051094">
    <property type="entry name" value="Diverse_Catalytic_Enzymes"/>
</dbReference>
<protein>
    <recommendedName>
        <fullName evidence="1">bis(5'-nucleosyl)-tetraphosphatase (symmetrical)</fullName>
        <ecNumber evidence="1">3.6.1.41</ecNumber>
    </recommendedName>
</protein>
<evidence type="ECO:0000256" key="3">
    <source>
        <dbReference type="ARBA" id="ARBA00022741"/>
    </source>
</evidence>
<dbReference type="SUPFAM" id="SSF109604">
    <property type="entry name" value="HD-domain/PDEase-like"/>
    <property type="match status" value="1"/>
</dbReference>
<dbReference type="Proteomes" id="UP001484199">
    <property type="component" value="Chromosome"/>
</dbReference>
<dbReference type="EC" id="3.6.1.41" evidence="1"/>
<dbReference type="NCBIfam" id="TIGR00488">
    <property type="entry name" value="bis(5'-nucleosyl)-tetraphosphatase (symmetrical) YqeK"/>
    <property type="match status" value="1"/>
</dbReference>
<name>A0ABZ2U921_ASHYP</name>
<dbReference type="InterPro" id="IPR005249">
    <property type="entry name" value="YqeK"/>
</dbReference>
<comment type="catalytic activity">
    <reaction evidence="6">
        <text>P(1),P(4)-bis(5'-adenosyl) tetraphosphate + H2O = 2 ADP + 2 H(+)</text>
        <dbReference type="Rhea" id="RHEA:24252"/>
        <dbReference type="ChEBI" id="CHEBI:15377"/>
        <dbReference type="ChEBI" id="CHEBI:15378"/>
        <dbReference type="ChEBI" id="CHEBI:58141"/>
        <dbReference type="ChEBI" id="CHEBI:456216"/>
        <dbReference type="EC" id="3.6.1.41"/>
    </reaction>
</comment>
<dbReference type="RefSeq" id="WP_341266535.1">
    <property type="nucleotide sequence ID" value="NZ_CP146843.1"/>
</dbReference>
<dbReference type="PANTHER" id="PTHR35795:SF1">
    <property type="entry name" value="BIS(5'-NUCLEOSYL)-TETRAPHOSPHATASE, SYMMETRICAL"/>
    <property type="match status" value="1"/>
</dbReference>
<dbReference type="InterPro" id="IPR006674">
    <property type="entry name" value="HD_domain"/>
</dbReference>
<evidence type="ECO:0000313" key="8">
    <source>
        <dbReference type="EMBL" id="WYY26633.1"/>
    </source>
</evidence>
<evidence type="ECO:0000256" key="5">
    <source>
        <dbReference type="ARBA" id="ARBA00023004"/>
    </source>
</evidence>
<keyword evidence="4 8" id="KW-0378">Hydrolase</keyword>
<sequence length="189" mass="22832">MSILIQLILQKIKKKFHNDPNKLQHILGVHRKAVELSRLYKVDVEKTQIAALLHDYTKNESLEFHLSVLTKKNIDKYKLAPFFYHALSASVIIQKEFDIKDRKILNAIKKHVWGHLKMNKLDKIIFISDKIEHNRTFENIDYLRKLSLENLDKTIYFFLKFTFSFYKEKKFRIFPEQLEIFKFFKNKIE</sequence>
<dbReference type="PANTHER" id="PTHR35795">
    <property type="entry name" value="SLR1885 PROTEIN"/>
    <property type="match status" value="1"/>
</dbReference>
<dbReference type="CDD" id="cd00077">
    <property type="entry name" value="HDc"/>
    <property type="match status" value="1"/>
</dbReference>
<dbReference type="InterPro" id="IPR003607">
    <property type="entry name" value="HD/PDEase_dom"/>
</dbReference>
<evidence type="ECO:0000256" key="1">
    <source>
        <dbReference type="ARBA" id="ARBA00012506"/>
    </source>
</evidence>
<dbReference type="GO" id="GO:0016787">
    <property type="term" value="F:hydrolase activity"/>
    <property type="evidence" value="ECO:0007669"/>
    <property type="project" value="UniProtKB-KW"/>
</dbReference>
<dbReference type="Gene3D" id="1.10.3210.10">
    <property type="entry name" value="Hypothetical protein af1432"/>
    <property type="match status" value="1"/>
</dbReference>
<dbReference type="EMBL" id="CP146843">
    <property type="protein sequence ID" value="WYY26633.1"/>
    <property type="molecule type" value="Genomic_DNA"/>
</dbReference>
<evidence type="ECO:0000313" key="9">
    <source>
        <dbReference type="Proteomes" id="UP001484199"/>
    </source>
</evidence>
<evidence type="ECO:0000259" key="7">
    <source>
        <dbReference type="Pfam" id="PF01966"/>
    </source>
</evidence>
<keyword evidence="3" id="KW-0547">Nucleotide-binding</keyword>
<keyword evidence="9" id="KW-1185">Reference proteome</keyword>
<evidence type="ECO:0000256" key="6">
    <source>
        <dbReference type="ARBA" id="ARBA00049417"/>
    </source>
</evidence>
<accession>A0ABZ2U921</accession>
<proteinExistence type="predicted"/>
<keyword evidence="2" id="KW-0479">Metal-binding</keyword>
<evidence type="ECO:0000256" key="4">
    <source>
        <dbReference type="ARBA" id="ARBA00022801"/>
    </source>
</evidence>
<feature type="domain" description="HD" evidence="7">
    <location>
        <begin position="24"/>
        <end position="132"/>
    </location>
</feature>